<evidence type="ECO:0000313" key="2">
    <source>
        <dbReference type="Proteomes" id="UP000250025"/>
    </source>
</evidence>
<dbReference type="RefSeq" id="WP_086620239.1">
    <property type="nucleotide sequence ID" value="NZ_CP021323.1"/>
</dbReference>
<dbReference type="AlphaFoldDB" id="A0A2Z2HE31"/>
<dbReference type="EMBL" id="CP021323">
    <property type="protein sequence ID" value="ARS51531.1"/>
    <property type="molecule type" value="Genomic_DNA"/>
</dbReference>
<keyword evidence="2" id="KW-1185">Reference proteome</keyword>
<accession>A0A2Z2HE31</accession>
<protein>
    <submittedName>
        <fullName evidence="1">Uncharacterized protein</fullName>
    </submittedName>
</protein>
<dbReference type="KEGG" id="kus:B9G99_00290"/>
<evidence type="ECO:0000313" key="1">
    <source>
        <dbReference type="EMBL" id="ARS51531.1"/>
    </source>
</evidence>
<dbReference type="Proteomes" id="UP000250025">
    <property type="component" value="Chromosome"/>
</dbReference>
<reference evidence="1 2" key="1">
    <citation type="journal article" date="2017" name="Int. J. Syst. Evol. Microbiol.">
        <title>Kushneria konosiri sp. nov., isolated from the Korean salt-fermented seafood Daemi-jeot.</title>
        <authorList>
            <person name="Yun J.H."/>
            <person name="Park S.K."/>
            <person name="Lee J.Y."/>
            <person name="Jung M.J."/>
            <person name="Bae J.W."/>
        </authorList>
    </citation>
    <scope>NUCLEOTIDE SEQUENCE [LARGE SCALE GENOMIC DNA]</scope>
    <source>
        <strain evidence="1 2">X49</strain>
    </source>
</reference>
<sequence length="91" mass="10580">MDLENQSLDEKKCVACGETWPDDRTFFIINRGQTTNTCKACYYDYPSVLRRSEQGKRILEERTSQRVAASCHPATFVLMRDYAKRQQGKHS</sequence>
<organism evidence="1 2">
    <name type="scientific">Kushneria konosiri</name>
    <dbReference type="NCBI Taxonomy" id="698828"/>
    <lineage>
        <taxon>Bacteria</taxon>
        <taxon>Pseudomonadati</taxon>
        <taxon>Pseudomonadota</taxon>
        <taxon>Gammaproteobacteria</taxon>
        <taxon>Oceanospirillales</taxon>
        <taxon>Halomonadaceae</taxon>
        <taxon>Kushneria</taxon>
    </lineage>
</organism>
<proteinExistence type="predicted"/>
<dbReference type="OrthoDB" id="5892231at2"/>
<gene>
    <name evidence="1" type="ORF">B9G99_00290</name>
</gene>
<name>A0A2Z2HE31_9GAMM</name>